<dbReference type="Proteomes" id="UP000298663">
    <property type="component" value="Unassembled WGS sequence"/>
</dbReference>
<dbReference type="AlphaFoldDB" id="A0A4U5PKZ0"/>
<accession>A0A4U5PKZ0</accession>
<evidence type="ECO:0000313" key="2">
    <source>
        <dbReference type="Proteomes" id="UP000298663"/>
    </source>
</evidence>
<keyword evidence="2" id="KW-1185">Reference proteome</keyword>
<organism evidence="1 2">
    <name type="scientific">Steinernema carpocapsae</name>
    <name type="common">Entomopathogenic nematode</name>
    <dbReference type="NCBI Taxonomy" id="34508"/>
    <lineage>
        <taxon>Eukaryota</taxon>
        <taxon>Metazoa</taxon>
        <taxon>Ecdysozoa</taxon>
        <taxon>Nematoda</taxon>
        <taxon>Chromadorea</taxon>
        <taxon>Rhabditida</taxon>
        <taxon>Tylenchina</taxon>
        <taxon>Panagrolaimomorpha</taxon>
        <taxon>Strongyloidoidea</taxon>
        <taxon>Steinernematidae</taxon>
        <taxon>Steinernema</taxon>
    </lineage>
</organism>
<proteinExistence type="predicted"/>
<sequence>MGCFGVWRPRVLRPLRRRLFLSRCWFRNALLSRMTSIVVQIRNLALFKRVVKELIIRKCCSRAFWLLFT</sequence>
<name>A0A4U5PKZ0_STECR</name>
<evidence type="ECO:0000313" key="1">
    <source>
        <dbReference type="EMBL" id="TKR96734.1"/>
    </source>
</evidence>
<reference evidence="1 2" key="1">
    <citation type="journal article" date="2015" name="Genome Biol.">
        <title>Comparative genomics of Steinernema reveals deeply conserved gene regulatory networks.</title>
        <authorList>
            <person name="Dillman A.R."/>
            <person name="Macchietto M."/>
            <person name="Porter C.F."/>
            <person name="Rogers A."/>
            <person name="Williams B."/>
            <person name="Antoshechkin I."/>
            <person name="Lee M.M."/>
            <person name="Goodwin Z."/>
            <person name="Lu X."/>
            <person name="Lewis E.E."/>
            <person name="Goodrich-Blair H."/>
            <person name="Stock S.P."/>
            <person name="Adams B.J."/>
            <person name="Sternberg P.W."/>
            <person name="Mortazavi A."/>
        </authorList>
    </citation>
    <scope>NUCLEOTIDE SEQUENCE [LARGE SCALE GENOMIC DNA]</scope>
    <source>
        <strain evidence="1 2">ALL</strain>
    </source>
</reference>
<dbReference type="EMBL" id="AZBU02000002">
    <property type="protein sequence ID" value="TKR96734.1"/>
    <property type="molecule type" value="Genomic_DNA"/>
</dbReference>
<protein>
    <submittedName>
        <fullName evidence="1">Uncharacterized protein</fullName>
    </submittedName>
</protein>
<comment type="caution">
    <text evidence="1">The sequence shown here is derived from an EMBL/GenBank/DDBJ whole genome shotgun (WGS) entry which is preliminary data.</text>
</comment>
<reference evidence="1 2" key="2">
    <citation type="journal article" date="2019" name="G3 (Bethesda)">
        <title>Hybrid Assembly of the Genome of the Entomopathogenic Nematode Steinernema carpocapsae Identifies the X-Chromosome.</title>
        <authorList>
            <person name="Serra L."/>
            <person name="Macchietto M."/>
            <person name="Macias-Munoz A."/>
            <person name="McGill C.J."/>
            <person name="Rodriguez I.M."/>
            <person name="Rodriguez B."/>
            <person name="Murad R."/>
            <person name="Mortazavi A."/>
        </authorList>
    </citation>
    <scope>NUCLEOTIDE SEQUENCE [LARGE SCALE GENOMIC DNA]</scope>
    <source>
        <strain evidence="1 2">ALL</strain>
    </source>
</reference>
<gene>
    <name evidence="1" type="ORF">L596_010712</name>
</gene>